<dbReference type="GO" id="GO:0005524">
    <property type="term" value="F:ATP binding"/>
    <property type="evidence" value="ECO:0007669"/>
    <property type="project" value="UniProtKB-KW"/>
</dbReference>
<keyword evidence="9 11" id="KW-1133">Transmembrane helix</keyword>
<keyword evidence="3" id="KW-0597">Phosphoprotein</keyword>
<dbReference type="GO" id="GO:0016020">
    <property type="term" value="C:membrane"/>
    <property type="evidence" value="ECO:0007669"/>
    <property type="project" value="InterPro"/>
</dbReference>
<evidence type="ECO:0000313" key="14">
    <source>
        <dbReference type="Proteomes" id="UP000198670"/>
    </source>
</evidence>
<keyword evidence="10 11" id="KW-0472">Membrane</keyword>
<feature type="transmembrane region" description="Helical" evidence="11">
    <location>
        <begin position="50"/>
        <end position="75"/>
    </location>
</feature>
<dbReference type="SFLD" id="SFLDG00002">
    <property type="entry name" value="C1.7:_P-type_atpase_like"/>
    <property type="match status" value="1"/>
</dbReference>
<comment type="similarity">
    <text evidence="2">Belongs to the cation transport ATPase (P-type) (TC 3.A.3) family. Type IIA subfamily.</text>
</comment>
<keyword evidence="5" id="KW-0547">Nucleotide-binding</keyword>
<dbReference type="Pfam" id="PF13246">
    <property type="entry name" value="Cation_ATPase"/>
    <property type="match status" value="1"/>
</dbReference>
<dbReference type="SUPFAM" id="SSF56784">
    <property type="entry name" value="HAD-like"/>
    <property type="match status" value="1"/>
</dbReference>
<evidence type="ECO:0000256" key="3">
    <source>
        <dbReference type="ARBA" id="ARBA00022553"/>
    </source>
</evidence>
<feature type="transmembrane region" description="Helical" evidence="11">
    <location>
        <begin position="821"/>
        <end position="841"/>
    </location>
</feature>
<comment type="subcellular location">
    <subcellularLocation>
        <location evidence="1">Endomembrane system</location>
        <topology evidence="1">Multi-pass membrane protein</topology>
    </subcellularLocation>
</comment>
<feature type="transmembrane region" description="Helical" evidence="11">
    <location>
        <begin position="651"/>
        <end position="672"/>
    </location>
</feature>
<feature type="transmembrane region" description="Helical" evidence="11">
    <location>
        <begin position="678"/>
        <end position="699"/>
    </location>
</feature>
<dbReference type="PANTHER" id="PTHR42861">
    <property type="entry name" value="CALCIUM-TRANSPORTING ATPASE"/>
    <property type="match status" value="1"/>
</dbReference>
<dbReference type="InterPro" id="IPR018303">
    <property type="entry name" value="ATPase_P-typ_P_site"/>
</dbReference>
<keyword evidence="14" id="KW-1185">Reference proteome</keyword>
<dbReference type="NCBIfam" id="TIGR01494">
    <property type="entry name" value="ATPase_P-type"/>
    <property type="match status" value="3"/>
</dbReference>
<proteinExistence type="inferred from homology"/>
<gene>
    <name evidence="13" type="ORF">SAMN05444682_111182</name>
</gene>
<evidence type="ECO:0000256" key="7">
    <source>
        <dbReference type="ARBA" id="ARBA00022842"/>
    </source>
</evidence>
<dbReference type="InterPro" id="IPR036412">
    <property type="entry name" value="HAD-like_sf"/>
</dbReference>
<dbReference type="InterPro" id="IPR044492">
    <property type="entry name" value="P_typ_ATPase_HD_dom"/>
</dbReference>
<dbReference type="InterPro" id="IPR059000">
    <property type="entry name" value="ATPase_P-type_domA"/>
</dbReference>
<evidence type="ECO:0000256" key="6">
    <source>
        <dbReference type="ARBA" id="ARBA00022840"/>
    </source>
</evidence>
<feature type="transmembrane region" description="Helical" evidence="11">
    <location>
        <begin position="719"/>
        <end position="742"/>
    </location>
</feature>
<organism evidence="13 14">
    <name type="scientific">Parapedobacter indicus</name>
    <dbReference type="NCBI Taxonomy" id="1477437"/>
    <lineage>
        <taxon>Bacteria</taxon>
        <taxon>Pseudomonadati</taxon>
        <taxon>Bacteroidota</taxon>
        <taxon>Sphingobacteriia</taxon>
        <taxon>Sphingobacteriales</taxon>
        <taxon>Sphingobacteriaceae</taxon>
        <taxon>Parapedobacter</taxon>
    </lineage>
</organism>
<dbReference type="SUPFAM" id="SSF81665">
    <property type="entry name" value="Calcium ATPase, transmembrane domain M"/>
    <property type="match status" value="1"/>
</dbReference>
<dbReference type="InterPro" id="IPR004014">
    <property type="entry name" value="ATPase_P-typ_cation-transptr_N"/>
</dbReference>
<dbReference type="STRING" id="1477437.SAMN05444682_111182"/>
<dbReference type="InterPro" id="IPR023298">
    <property type="entry name" value="ATPase_P-typ_TM_dom_sf"/>
</dbReference>
<evidence type="ECO:0000256" key="10">
    <source>
        <dbReference type="ARBA" id="ARBA00023136"/>
    </source>
</evidence>
<dbReference type="GO" id="GO:0016887">
    <property type="term" value="F:ATP hydrolysis activity"/>
    <property type="evidence" value="ECO:0007669"/>
    <property type="project" value="InterPro"/>
</dbReference>
<dbReference type="SFLD" id="SFLDF00027">
    <property type="entry name" value="p-type_atpase"/>
    <property type="match status" value="1"/>
</dbReference>
<evidence type="ECO:0000256" key="11">
    <source>
        <dbReference type="SAM" id="Phobius"/>
    </source>
</evidence>
<dbReference type="Proteomes" id="UP000198670">
    <property type="component" value="Unassembled WGS sequence"/>
</dbReference>
<dbReference type="SFLD" id="SFLDS00003">
    <property type="entry name" value="Haloacid_Dehalogenase"/>
    <property type="match status" value="1"/>
</dbReference>
<dbReference type="InterPro" id="IPR023214">
    <property type="entry name" value="HAD_sf"/>
</dbReference>
<feature type="transmembrane region" description="Helical" evidence="11">
    <location>
        <begin position="245"/>
        <end position="262"/>
    </location>
</feature>
<dbReference type="SMART" id="SM00831">
    <property type="entry name" value="Cation_ATPase_N"/>
    <property type="match status" value="1"/>
</dbReference>
<evidence type="ECO:0000256" key="9">
    <source>
        <dbReference type="ARBA" id="ARBA00022989"/>
    </source>
</evidence>
<evidence type="ECO:0000256" key="2">
    <source>
        <dbReference type="ARBA" id="ARBA00005675"/>
    </source>
</evidence>
<dbReference type="FunFam" id="3.40.50.1000:FF:000028">
    <property type="entry name" value="Calcium-transporting P-type ATPase, putative"/>
    <property type="match status" value="1"/>
</dbReference>
<evidence type="ECO:0000256" key="5">
    <source>
        <dbReference type="ARBA" id="ARBA00022741"/>
    </source>
</evidence>
<dbReference type="FunFam" id="3.40.50.1000:FF:000001">
    <property type="entry name" value="Phospholipid-transporting ATPase IC"/>
    <property type="match status" value="1"/>
</dbReference>
<dbReference type="Pfam" id="PF00689">
    <property type="entry name" value="Cation_ATPase_C"/>
    <property type="match status" value="1"/>
</dbReference>
<dbReference type="InterPro" id="IPR001757">
    <property type="entry name" value="P_typ_ATPase"/>
</dbReference>
<feature type="transmembrane region" description="Helical" evidence="11">
    <location>
        <begin position="754"/>
        <end position="775"/>
    </location>
</feature>
<dbReference type="InterPro" id="IPR006068">
    <property type="entry name" value="ATPase_P-typ_cation-transptr_C"/>
</dbReference>
<feature type="transmembrane region" description="Helical" evidence="11">
    <location>
        <begin position="268"/>
        <end position="295"/>
    </location>
</feature>
<evidence type="ECO:0000256" key="4">
    <source>
        <dbReference type="ARBA" id="ARBA00022692"/>
    </source>
</evidence>
<dbReference type="Gene3D" id="1.20.1110.10">
    <property type="entry name" value="Calcium-transporting ATPase, transmembrane domain"/>
    <property type="match status" value="2"/>
</dbReference>
<dbReference type="Gene3D" id="3.40.1110.10">
    <property type="entry name" value="Calcium-transporting ATPase, cytoplasmic domain N"/>
    <property type="match status" value="1"/>
</dbReference>
<evidence type="ECO:0000256" key="8">
    <source>
        <dbReference type="ARBA" id="ARBA00022967"/>
    </source>
</evidence>
<accession>A0A1I3SX69</accession>
<keyword evidence="4 11" id="KW-0812">Transmembrane</keyword>
<feature type="transmembrane region" description="Helical" evidence="11">
    <location>
        <begin position="787"/>
        <end position="809"/>
    </location>
</feature>
<evidence type="ECO:0000256" key="1">
    <source>
        <dbReference type="ARBA" id="ARBA00004127"/>
    </source>
</evidence>
<dbReference type="Gene3D" id="2.70.150.10">
    <property type="entry name" value="Calcium-transporting ATPase, cytoplasmic transduction domain A"/>
    <property type="match status" value="1"/>
</dbReference>
<keyword evidence="6" id="KW-0067">ATP-binding</keyword>
<protein>
    <submittedName>
        <fullName evidence="13">Ca2+-transporting ATPase</fullName>
    </submittedName>
</protein>
<dbReference type="FunFam" id="2.70.150.10:FF:000160">
    <property type="entry name" value="Sarcoplasmic/endoplasmic reticulum calcium ATPase 1"/>
    <property type="match status" value="1"/>
</dbReference>
<dbReference type="Pfam" id="PF00122">
    <property type="entry name" value="E1-E2_ATPase"/>
    <property type="match status" value="1"/>
</dbReference>
<dbReference type="Gene3D" id="3.40.50.1000">
    <property type="entry name" value="HAD superfamily/HAD-like"/>
    <property type="match status" value="1"/>
</dbReference>
<dbReference type="PRINTS" id="PR00120">
    <property type="entry name" value="HATPASE"/>
</dbReference>
<dbReference type="OrthoDB" id="9770315at2"/>
<dbReference type="AlphaFoldDB" id="A0A1I3SX69"/>
<dbReference type="GO" id="GO:0012505">
    <property type="term" value="C:endomembrane system"/>
    <property type="evidence" value="ECO:0007669"/>
    <property type="project" value="UniProtKB-SubCell"/>
</dbReference>
<evidence type="ECO:0000313" key="13">
    <source>
        <dbReference type="EMBL" id="SFJ62151.1"/>
    </source>
</evidence>
<dbReference type="SUPFAM" id="SSF81653">
    <property type="entry name" value="Calcium ATPase, transduction domain A"/>
    <property type="match status" value="1"/>
</dbReference>
<dbReference type="InterPro" id="IPR023299">
    <property type="entry name" value="ATPase_P-typ_cyto_dom_N"/>
</dbReference>
<name>A0A1I3SX69_9SPHI</name>
<dbReference type="RefSeq" id="WP_090630393.1">
    <property type="nucleotide sequence ID" value="NZ_FOQO01000011.1"/>
</dbReference>
<keyword evidence="8" id="KW-1278">Translocase</keyword>
<keyword evidence="7" id="KW-0460">Magnesium</keyword>
<dbReference type="Pfam" id="PF00690">
    <property type="entry name" value="Cation_ATPase_N"/>
    <property type="match status" value="1"/>
</dbReference>
<dbReference type="InterPro" id="IPR008250">
    <property type="entry name" value="ATPase_P-typ_transduc_dom_A_sf"/>
</dbReference>
<sequence length="854" mass="93607">MASPWYQQTTEQVLEHLDSSMDGLSKAAVAARQERHGPNQLEAGKQTSKLALFVAQFKDVMIAILAVAAAISFFVGEHTDAYVILGIILGNAIIGYIQESRAEASIQKLQQMAAQHTMVVRKGTPMEIEASQLVPGDVVLLDAGDIVPADGRLLEISALKMEEAMLTGESHSVEKHTDPIKGNELLPGDQLNRVFKGTVVSNGSARMVVTETGMNTEMGKIASLLEGESQQTPLQRRLQKFSKQLVIIVLVICTAIFAYGLYRGEEMLTIFLTALSLAVAALPEALPAVITIALANGAARMVKQEALIRRLPAVETLGSVTYICSDKTGTLTKNKMTVEKVWQPDGQEALLLHAFLLNNEIRFDENETPMGDSTEIALVAHALKEGIARQQAEKEYLIADKLPFDSERMRMSSLHQHGDKYLLLVKGAPGKIAEALSANYTDEKEKWLDTNREWAREGLRVLFFGYRWLNKRPEKLDASLEAELDFLGMAGMIDPPREEVVEAIDLCRTAGIKPVMITGDQPLTAVAIAERLKLITNPEEKALTGADLHKLSNDELKAKVKQTTVYARVSPEQKLNIVKALQQNGEFVAMTGDGVNDAPSLKQANIGVAMGITGTDVAKETAHMILLDDNFATIVKAIKEGRRIYDNIRKFILYVLSCNLGEILVIFFAPMLGLAIPLLPIHILWINLVTDGLPGLALASEPAEKNAMQRPPRRPDENLFAGGLIPRIVLTGVLMAIGAFVLQFLAMNQGYDIAYQQTMVFSMLSFVQLGNALVVRSSNTFLFRLPLFRNPFLIVTVLFSIGLQLLLVYTPFLQPVFKTVALPAEAMGLTILLSVSCVACIESSKLWIAKLSNN</sequence>
<reference evidence="13 14" key="1">
    <citation type="submission" date="2016-10" db="EMBL/GenBank/DDBJ databases">
        <authorList>
            <person name="de Groot N.N."/>
        </authorList>
    </citation>
    <scope>NUCLEOTIDE SEQUENCE [LARGE SCALE GENOMIC DNA]</scope>
    <source>
        <strain evidence="13 14">RK1</strain>
    </source>
</reference>
<dbReference type="PROSITE" id="PS00154">
    <property type="entry name" value="ATPASE_E1_E2"/>
    <property type="match status" value="1"/>
</dbReference>
<dbReference type="PRINTS" id="PR00119">
    <property type="entry name" value="CATATPASE"/>
</dbReference>
<feature type="domain" description="Cation-transporting P-type ATPase N-terminal" evidence="12">
    <location>
        <begin position="4"/>
        <end position="77"/>
    </location>
</feature>
<dbReference type="EMBL" id="FOQO01000011">
    <property type="protein sequence ID" value="SFJ62151.1"/>
    <property type="molecule type" value="Genomic_DNA"/>
</dbReference>
<feature type="transmembrane region" description="Helical" evidence="11">
    <location>
        <begin position="81"/>
        <end position="98"/>
    </location>
</feature>
<evidence type="ECO:0000259" key="12">
    <source>
        <dbReference type="SMART" id="SM00831"/>
    </source>
</evidence>